<evidence type="ECO:0000313" key="1">
    <source>
        <dbReference type="EMBL" id="QIQ08549.1"/>
    </source>
</evidence>
<organism evidence="1">
    <name type="scientific">Carcinus maenas virus 1</name>
    <dbReference type="NCBI Taxonomy" id="2704945"/>
    <lineage>
        <taxon>Viruses</taxon>
    </lineage>
</organism>
<proteinExistence type="predicted"/>
<accession>A0A6G9HE73</accession>
<dbReference type="EMBL" id="MN604015">
    <property type="protein sequence ID" value="QIQ08549.1"/>
    <property type="molecule type" value="Genomic_DNA"/>
</dbReference>
<protein>
    <submittedName>
        <fullName evidence="1">Uncharacterized protein</fullName>
    </submittedName>
</protein>
<sequence length="95" mass="10928">MFTVALLVLDGKNANNHGDALLVRCHSHQGSEKWLYFEAAAHHVLFNNKNAAVYKLIIGGDERDESFTLERIQWDIAHPYNNTHIFYKEKNGVFN</sequence>
<reference evidence="1" key="1">
    <citation type="journal article" date="2020" name="MBio">
        <title>A New Family of DNA Viruses Causing Disease in Crustaceans from Diverse Aquatic Biomes.</title>
        <authorList>
            <person name="Subramaniam K."/>
            <person name="Behringer D.C."/>
            <person name="Bojko J."/>
            <person name="Yutin N."/>
            <person name="Clark A.S."/>
            <person name="Bateman K.S."/>
            <person name="van Aerle R."/>
            <person name="Bass D."/>
            <person name="Kerr R.C."/>
            <person name="Koonin E.V."/>
            <person name="Stentiford G.D."/>
            <person name="Waltzek T.B."/>
        </authorList>
    </citation>
    <scope>NUCLEOTIDE SEQUENCE</scope>
</reference>
<name>A0A6G9HE73_9VIRU</name>
<gene>
    <name evidence="1" type="primary">ORF42</name>
</gene>